<evidence type="ECO:0000313" key="4">
    <source>
        <dbReference type="Proteomes" id="UP000016608"/>
    </source>
</evidence>
<dbReference type="HOGENOM" id="CLU_041766_1_0_9"/>
<keyword evidence="4" id="KW-1185">Reference proteome</keyword>
<proteinExistence type="predicted"/>
<dbReference type="PATRIC" id="fig|1256908.3.peg.442"/>
<reference evidence="3 4" key="1">
    <citation type="submission" date="2013-06" db="EMBL/GenBank/DDBJ databases">
        <authorList>
            <person name="Weinstock G."/>
            <person name="Sodergren E."/>
            <person name="Lobos E.A."/>
            <person name="Fulton L."/>
            <person name="Fulton R."/>
            <person name="Courtney L."/>
            <person name="Fronick C."/>
            <person name="O'Laughlin M."/>
            <person name="Godfrey J."/>
            <person name="Wilson R.M."/>
            <person name="Miner T."/>
            <person name="Farmer C."/>
            <person name="Delehaunty K."/>
            <person name="Cordes M."/>
            <person name="Minx P."/>
            <person name="Tomlinson C."/>
            <person name="Chen J."/>
            <person name="Wollam A."/>
            <person name="Pepin K.H."/>
            <person name="Bhonagiri V."/>
            <person name="Zhang X."/>
            <person name="Warren W."/>
            <person name="Mitreva M."/>
            <person name="Mardis E.R."/>
            <person name="Wilson R.K."/>
        </authorList>
    </citation>
    <scope>NUCLEOTIDE SEQUENCE [LARGE SCALE GENOMIC DNA]</scope>
    <source>
        <strain evidence="3 4">ATCC 29099</strain>
    </source>
</reference>
<evidence type="ECO:0000313" key="3">
    <source>
        <dbReference type="EMBL" id="ERK51091.1"/>
    </source>
</evidence>
<name>U2Q3Z0_EUBRA</name>
<sequence>MLTTEEIRQFMEEDNVSQKKQFARKGQEYYDGDHDIRHYRMFYYNEDGNLVEDKTRSNAKISHPFFTELVDQAVQYILSGADGFVKTDEPALQNELDKYFNQNEDFIAELSETLTGCQAKGFEYMFAYRNKEDMLSFMCADSIGVVEVREKDTDDGCAYVIYWYIDRIDKGEKVIKRIQVWDSEKVYYYVQSDEGEIIPDKSAKINPKPHITYQKKGDKAIYYKDFGVIPFFRLDNNKKQFSGLKTVKDIIDDYDLMASGLSNNLIDFDHPIYAVKGFEGDDLGELQQNLKTKKMVGVDDDGGIEVYTVDVPYQARETKLNLDEKNIYRFGMGLNTASLKDTNATTNIAIKAAYSLLDLKCSKLEIKLKQMLRKLVKLVIDEINEKNKTAYLTSQVHFDFSHEVMSNEQENAQIALNNAQEQQTRINTLLSLAAQLDNETLMKNICDVLDIDYEEIKDKFPDPDEADNDLSRAQNILDGVKADDEGTKGGTPEPTE</sequence>
<dbReference type="RefSeq" id="WP_021740227.1">
    <property type="nucleotide sequence ID" value="NZ_KI271174.1"/>
</dbReference>
<dbReference type="eggNOG" id="ENOG502Z7ZB">
    <property type="taxonomic scope" value="Bacteria"/>
</dbReference>
<feature type="region of interest" description="Disordered" evidence="2">
    <location>
        <begin position="476"/>
        <end position="496"/>
    </location>
</feature>
<dbReference type="InterPro" id="IPR021145">
    <property type="entry name" value="Portal_protein_SPP1_Gp6-like"/>
</dbReference>
<comment type="caution">
    <text evidence="3">The sequence shown here is derived from an EMBL/GenBank/DDBJ whole genome shotgun (WGS) entry which is preliminary data.</text>
</comment>
<keyword evidence="1" id="KW-0175">Coiled coil</keyword>
<dbReference type="EMBL" id="AWVJ01000035">
    <property type="protein sequence ID" value="ERK51091.1"/>
    <property type="molecule type" value="Genomic_DNA"/>
</dbReference>
<dbReference type="AlphaFoldDB" id="U2Q3Z0"/>
<dbReference type="Proteomes" id="UP000016608">
    <property type="component" value="Unassembled WGS sequence"/>
</dbReference>
<protein>
    <submittedName>
        <fullName evidence="3">Putative phage portal protein, SPP1 Gp6</fullName>
    </submittedName>
</protein>
<dbReference type="GeneID" id="42787578"/>
<gene>
    <name evidence="3" type="ORF">HMPREF0373_00485</name>
</gene>
<feature type="coiled-coil region" evidence="1">
    <location>
        <begin position="402"/>
        <end position="439"/>
    </location>
</feature>
<dbReference type="Pfam" id="PF05133">
    <property type="entry name" value="SPP1_portal"/>
    <property type="match status" value="1"/>
</dbReference>
<evidence type="ECO:0000256" key="1">
    <source>
        <dbReference type="SAM" id="Coils"/>
    </source>
</evidence>
<organism evidence="3 4">
    <name type="scientific">Eubacterium ramulus ATCC 29099</name>
    <dbReference type="NCBI Taxonomy" id="1256908"/>
    <lineage>
        <taxon>Bacteria</taxon>
        <taxon>Bacillati</taxon>
        <taxon>Bacillota</taxon>
        <taxon>Clostridia</taxon>
        <taxon>Eubacteriales</taxon>
        <taxon>Eubacteriaceae</taxon>
        <taxon>Eubacterium</taxon>
    </lineage>
</organism>
<evidence type="ECO:0000256" key="2">
    <source>
        <dbReference type="SAM" id="MobiDB-lite"/>
    </source>
</evidence>
<accession>U2Q3Z0</accession>